<proteinExistence type="predicted"/>
<dbReference type="EMBL" id="BAABIS010000001">
    <property type="protein sequence ID" value="GAA4840229.1"/>
    <property type="molecule type" value="Genomic_DNA"/>
</dbReference>
<gene>
    <name evidence="1" type="ORF">GCM10023235_14650</name>
</gene>
<comment type="caution">
    <text evidence="1">The sequence shown here is derived from an EMBL/GenBank/DDBJ whole genome shotgun (WGS) entry which is preliminary data.</text>
</comment>
<sequence length="84" mass="9459">MRDEWDELFVGIDAVAELPRLEREWLCGLGAHPSPDVVTRLVGRVRHLPAYPLPAEAVDAVIAHPDWRLRADLAEHQRGMSLAQ</sequence>
<accession>A0ABP9DG72</accession>
<keyword evidence="2" id="KW-1185">Reference proteome</keyword>
<dbReference type="RefSeq" id="WP_345695939.1">
    <property type="nucleotide sequence ID" value="NZ_BAABIS010000001.1"/>
</dbReference>
<dbReference type="Proteomes" id="UP001501752">
    <property type="component" value="Unassembled WGS sequence"/>
</dbReference>
<organism evidence="1 2">
    <name type="scientific">Kitasatospora terrestris</name>
    <dbReference type="NCBI Taxonomy" id="258051"/>
    <lineage>
        <taxon>Bacteria</taxon>
        <taxon>Bacillati</taxon>
        <taxon>Actinomycetota</taxon>
        <taxon>Actinomycetes</taxon>
        <taxon>Kitasatosporales</taxon>
        <taxon>Streptomycetaceae</taxon>
        <taxon>Kitasatospora</taxon>
    </lineage>
</organism>
<name>A0ABP9DG72_9ACTN</name>
<reference evidence="2" key="1">
    <citation type="journal article" date="2019" name="Int. J. Syst. Evol. Microbiol.">
        <title>The Global Catalogue of Microorganisms (GCM) 10K type strain sequencing project: providing services to taxonomists for standard genome sequencing and annotation.</title>
        <authorList>
            <consortium name="The Broad Institute Genomics Platform"/>
            <consortium name="The Broad Institute Genome Sequencing Center for Infectious Disease"/>
            <person name="Wu L."/>
            <person name="Ma J."/>
        </authorList>
    </citation>
    <scope>NUCLEOTIDE SEQUENCE [LARGE SCALE GENOMIC DNA]</scope>
    <source>
        <strain evidence="2">JCM 13006</strain>
    </source>
</reference>
<evidence type="ECO:0000313" key="2">
    <source>
        <dbReference type="Proteomes" id="UP001501752"/>
    </source>
</evidence>
<protein>
    <submittedName>
        <fullName evidence="1">Uncharacterized protein</fullName>
    </submittedName>
</protein>
<evidence type="ECO:0000313" key="1">
    <source>
        <dbReference type="EMBL" id="GAA4840229.1"/>
    </source>
</evidence>